<evidence type="ECO:0000313" key="3">
    <source>
        <dbReference type="Proteomes" id="UP000319557"/>
    </source>
</evidence>
<evidence type="ECO:0000313" key="2">
    <source>
        <dbReference type="EMBL" id="QDS86162.1"/>
    </source>
</evidence>
<dbReference type="EMBL" id="CP036261">
    <property type="protein sequence ID" value="QDS86162.1"/>
    <property type="molecule type" value="Genomic_DNA"/>
</dbReference>
<accession>A0A517LU58</accession>
<reference evidence="2 3" key="1">
    <citation type="submission" date="2019-02" db="EMBL/GenBank/DDBJ databases">
        <title>Deep-cultivation of Planctomycetes and their phenomic and genomic characterization uncovers novel biology.</title>
        <authorList>
            <person name="Wiegand S."/>
            <person name="Jogler M."/>
            <person name="Boedeker C."/>
            <person name="Pinto D."/>
            <person name="Vollmers J."/>
            <person name="Rivas-Marin E."/>
            <person name="Kohn T."/>
            <person name="Peeters S.H."/>
            <person name="Heuer A."/>
            <person name="Rast P."/>
            <person name="Oberbeckmann S."/>
            <person name="Bunk B."/>
            <person name="Jeske O."/>
            <person name="Meyerdierks A."/>
            <person name="Storesund J.E."/>
            <person name="Kallscheuer N."/>
            <person name="Luecker S."/>
            <person name="Lage O.M."/>
            <person name="Pohl T."/>
            <person name="Merkel B.J."/>
            <person name="Hornburger P."/>
            <person name="Mueller R.-W."/>
            <person name="Bruemmer F."/>
            <person name="Labrenz M."/>
            <person name="Spormann A.M."/>
            <person name="Op den Camp H."/>
            <person name="Overmann J."/>
            <person name="Amann R."/>
            <person name="Jetten M.S.M."/>
            <person name="Mascher T."/>
            <person name="Medema M.H."/>
            <person name="Devos D.P."/>
            <person name="Kaster A.-K."/>
            <person name="Ovreas L."/>
            <person name="Rohde M."/>
            <person name="Galperin M.Y."/>
            <person name="Jogler C."/>
        </authorList>
    </citation>
    <scope>NUCLEOTIDE SEQUENCE [LARGE SCALE GENOMIC DNA]</scope>
    <source>
        <strain evidence="2 3">EC9</strain>
    </source>
</reference>
<organism evidence="2 3">
    <name type="scientific">Rosistilla ulvae</name>
    <dbReference type="NCBI Taxonomy" id="1930277"/>
    <lineage>
        <taxon>Bacteria</taxon>
        <taxon>Pseudomonadati</taxon>
        <taxon>Planctomycetota</taxon>
        <taxon>Planctomycetia</taxon>
        <taxon>Pirellulales</taxon>
        <taxon>Pirellulaceae</taxon>
        <taxon>Rosistilla</taxon>
    </lineage>
</organism>
<dbReference type="KEGG" id="ruv:EC9_03210"/>
<keyword evidence="3" id="KW-1185">Reference proteome</keyword>
<evidence type="ECO:0000256" key="1">
    <source>
        <dbReference type="SAM" id="MobiDB-lite"/>
    </source>
</evidence>
<proteinExistence type="predicted"/>
<name>A0A517LU58_9BACT</name>
<feature type="region of interest" description="Disordered" evidence="1">
    <location>
        <begin position="184"/>
        <end position="212"/>
    </location>
</feature>
<feature type="compositionally biased region" description="Basic and acidic residues" evidence="1">
    <location>
        <begin position="194"/>
        <end position="208"/>
    </location>
</feature>
<dbReference type="AlphaFoldDB" id="A0A517LU58"/>
<protein>
    <recommendedName>
        <fullName evidence="4">HipA-like C-terminal domain-containing protein</fullName>
    </recommendedName>
</protein>
<dbReference type="Gene3D" id="1.10.1070.20">
    <property type="match status" value="1"/>
</dbReference>
<gene>
    <name evidence="2" type="ORF">EC9_03210</name>
</gene>
<sequence>MASFPIYKVSSLDSEDLEQLGTKPKYWYHDGDRRMMFKAENRQTGEDWAERIACEICQELGLPHVHYELAFDTHQNLPGVICQNIAAKPRSLILGNQLLLEVDPAYPSDEEKHYSVQEHTVDAVWEVVSKLAPPDQIASVPREASSAGAVFIGYTILDALIANQDRHHQNWGAVRGDTTQLAPTFDHGAGLARNETDLKRRRRLDAGDSQRQMEAYTSRARSAFFRNSQDTRTITTYDAAEAFSQRNTQAATTWLQRLQHLSPLKLSDIVNRVPESRISPTAREFTIRLLEINRTRLLNLIATL</sequence>
<dbReference type="Proteomes" id="UP000319557">
    <property type="component" value="Chromosome"/>
</dbReference>
<evidence type="ECO:0008006" key="4">
    <source>
        <dbReference type="Google" id="ProtNLM"/>
    </source>
</evidence>